<protein>
    <submittedName>
        <fullName evidence="1">Uncharacterized protein</fullName>
    </submittedName>
</protein>
<evidence type="ECO:0000313" key="1">
    <source>
        <dbReference type="EMBL" id="RZF38378.1"/>
    </source>
</evidence>
<dbReference type="AlphaFoldDB" id="A0A482WXZ2"/>
<comment type="caution">
    <text evidence="1">The sequence shown here is derived from an EMBL/GenBank/DDBJ whole genome shotgun (WGS) entry which is preliminary data.</text>
</comment>
<evidence type="ECO:0000313" key="2">
    <source>
        <dbReference type="Proteomes" id="UP000291343"/>
    </source>
</evidence>
<dbReference type="OrthoDB" id="10644890at2759"/>
<proteinExistence type="predicted"/>
<accession>A0A482WXZ2</accession>
<sequence>MIPTLFVYNYYCNNQSQPPSSSSGILSNQSSVNSFESAVDSLLTQTESASSQSNLLTTPRHSVSDSLRAVYEQFGSFMKWIRNLQNGESLPYNYQR</sequence>
<gene>
    <name evidence="1" type="ORF">LSTR_LSTR017467</name>
</gene>
<organism evidence="1 2">
    <name type="scientific">Laodelphax striatellus</name>
    <name type="common">Small brown planthopper</name>
    <name type="synonym">Delphax striatella</name>
    <dbReference type="NCBI Taxonomy" id="195883"/>
    <lineage>
        <taxon>Eukaryota</taxon>
        <taxon>Metazoa</taxon>
        <taxon>Ecdysozoa</taxon>
        <taxon>Arthropoda</taxon>
        <taxon>Hexapoda</taxon>
        <taxon>Insecta</taxon>
        <taxon>Pterygota</taxon>
        <taxon>Neoptera</taxon>
        <taxon>Paraneoptera</taxon>
        <taxon>Hemiptera</taxon>
        <taxon>Auchenorrhyncha</taxon>
        <taxon>Fulgoroidea</taxon>
        <taxon>Delphacidae</taxon>
        <taxon>Criomorphinae</taxon>
        <taxon>Laodelphax</taxon>
    </lineage>
</organism>
<dbReference type="InParanoid" id="A0A482WXZ2"/>
<name>A0A482WXZ2_LAOST</name>
<keyword evidence="2" id="KW-1185">Reference proteome</keyword>
<dbReference type="Proteomes" id="UP000291343">
    <property type="component" value="Unassembled WGS sequence"/>
</dbReference>
<dbReference type="EMBL" id="QKKF02022443">
    <property type="protein sequence ID" value="RZF38378.1"/>
    <property type="molecule type" value="Genomic_DNA"/>
</dbReference>
<reference evidence="1 2" key="1">
    <citation type="journal article" date="2017" name="Gigascience">
        <title>Genome sequence of the small brown planthopper, Laodelphax striatellus.</title>
        <authorList>
            <person name="Zhu J."/>
            <person name="Jiang F."/>
            <person name="Wang X."/>
            <person name="Yang P."/>
            <person name="Bao Y."/>
            <person name="Zhao W."/>
            <person name="Wang W."/>
            <person name="Lu H."/>
            <person name="Wang Q."/>
            <person name="Cui N."/>
            <person name="Li J."/>
            <person name="Chen X."/>
            <person name="Luo L."/>
            <person name="Yu J."/>
            <person name="Kang L."/>
            <person name="Cui F."/>
        </authorList>
    </citation>
    <scope>NUCLEOTIDE SEQUENCE [LARGE SCALE GENOMIC DNA]</scope>
    <source>
        <strain evidence="1">Lst14</strain>
    </source>
</reference>